<organism evidence="5 6">
    <name type="scientific">Candidatus Aphodenecus pullistercoris</name>
    <dbReference type="NCBI Taxonomy" id="2840669"/>
    <lineage>
        <taxon>Bacteria</taxon>
        <taxon>Pseudomonadati</taxon>
        <taxon>Spirochaetota</taxon>
        <taxon>Spirochaetia</taxon>
        <taxon>Spirochaetales</taxon>
        <taxon>Candidatus Aphodenecus</taxon>
    </lineage>
</organism>
<proteinExistence type="inferred from homology"/>
<dbReference type="AlphaFoldDB" id="A0A9D9E8F1"/>
<dbReference type="Pfam" id="PF00294">
    <property type="entry name" value="PfkB"/>
    <property type="match status" value="1"/>
</dbReference>
<evidence type="ECO:0000313" key="5">
    <source>
        <dbReference type="EMBL" id="MBO8442933.1"/>
    </source>
</evidence>
<evidence type="ECO:0000259" key="4">
    <source>
        <dbReference type="Pfam" id="PF00294"/>
    </source>
</evidence>
<evidence type="ECO:0000313" key="6">
    <source>
        <dbReference type="Proteomes" id="UP000823633"/>
    </source>
</evidence>
<gene>
    <name evidence="5" type="ORF">IAC42_04160</name>
</gene>
<dbReference type="PROSITE" id="PS00584">
    <property type="entry name" value="PFKB_KINASES_2"/>
    <property type="match status" value="1"/>
</dbReference>
<dbReference type="PANTHER" id="PTHR43085:SF57">
    <property type="entry name" value="CARBOHYDRATE KINASE PFKB DOMAIN-CONTAINING PROTEIN"/>
    <property type="match status" value="1"/>
</dbReference>
<reference evidence="5" key="1">
    <citation type="submission" date="2020-10" db="EMBL/GenBank/DDBJ databases">
        <authorList>
            <person name="Gilroy R."/>
        </authorList>
    </citation>
    <scope>NUCLEOTIDE SEQUENCE</scope>
    <source>
        <strain evidence="5">11167</strain>
    </source>
</reference>
<dbReference type="Proteomes" id="UP000823633">
    <property type="component" value="Unassembled WGS sequence"/>
</dbReference>
<comment type="caution">
    <text evidence="5">The sequence shown here is derived from an EMBL/GenBank/DDBJ whole genome shotgun (WGS) entry which is preliminary data.</text>
</comment>
<dbReference type="Gene3D" id="3.40.1190.20">
    <property type="match status" value="1"/>
</dbReference>
<name>A0A9D9E8F1_9SPIR</name>
<dbReference type="InterPro" id="IPR050306">
    <property type="entry name" value="PfkB_Carbo_kinase"/>
</dbReference>
<accession>A0A9D9E8F1</accession>
<dbReference type="InterPro" id="IPR002173">
    <property type="entry name" value="Carboh/pur_kinase_PfkB_CS"/>
</dbReference>
<evidence type="ECO:0000256" key="1">
    <source>
        <dbReference type="ARBA" id="ARBA00010688"/>
    </source>
</evidence>
<evidence type="ECO:0000256" key="2">
    <source>
        <dbReference type="ARBA" id="ARBA00022679"/>
    </source>
</evidence>
<dbReference type="SUPFAM" id="SSF53613">
    <property type="entry name" value="Ribokinase-like"/>
    <property type="match status" value="1"/>
</dbReference>
<comment type="similarity">
    <text evidence="1">Belongs to the carbohydrate kinase PfkB family.</text>
</comment>
<sequence length="290" mass="31578">MKALAFGEILWDVFDGGRTLGGAPLNVLGHIRKLGGEGSIVSALGDDELGALTRFRLEDLGIGMDYLATSDCPTGYARIQLVDGVPGYSFCTPAAWDRIRLTEDQYDRLFAQDWDVLIYGTLAQRDGQSAATLERLLSCVKATEFFFDVNLRLDYYGLEAVERGLKKATIVKMNDEEVPVIASLYGQRPDSLISWLIEERGVSKVLVTSGKRGSDCYSAEGCCHADCAKVRVVDTVGAGDSLSAAFLHFLSKGCPCQEALERASMLADYVVGHAGAIPDYDDELRRKLGI</sequence>
<feature type="domain" description="Carbohydrate kinase PfkB" evidence="4">
    <location>
        <begin position="12"/>
        <end position="279"/>
    </location>
</feature>
<evidence type="ECO:0000256" key="3">
    <source>
        <dbReference type="ARBA" id="ARBA00022777"/>
    </source>
</evidence>
<keyword evidence="2" id="KW-0808">Transferase</keyword>
<keyword evidence="3 5" id="KW-0418">Kinase</keyword>
<dbReference type="InterPro" id="IPR029056">
    <property type="entry name" value="Ribokinase-like"/>
</dbReference>
<dbReference type="GO" id="GO:0016301">
    <property type="term" value="F:kinase activity"/>
    <property type="evidence" value="ECO:0007669"/>
    <property type="project" value="UniProtKB-KW"/>
</dbReference>
<dbReference type="EMBL" id="JADIMU010000026">
    <property type="protein sequence ID" value="MBO8442933.1"/>
    <property type="molecule type" value="Genomic_DNA"/>
</dbReference>
<dbReference type="PANTHER" id="PTHR43085">
    <property type="entry name" value="HEXOKINASE FAMILY MEMBER"/>
    <property type="match status" value="1"/>
</dbReference>
<protein>
    <submittedName>
        <fullName evidence="5">Carbohydrate kinase</fullName>
    </submittedName>
</protein>
<reference evidence="5" key="2">
    <citation type="journal article" date="2021" name="PeerJ">
        <title>Extensive microbial diversity within the chicken gut microbiome revealed by metagenomics and culture.</title>
        <authorList>
            <person name="Gilroy R."/>
            <person name="Ravi A."/>
            <person name="Getino M."/>
            <person name="Pursley I."/>
            <person name="Horton D.L."/>
            <person name="Alikhan N.F."/>
            <person name="Baker D."/>
            <person name="Gharbi K."/>
            <person name="Hall N."/>
            <person name="Watson M."/>
            <person name="Adriaenssens E.M."/>
            <person name="Foster-Nyarko E."/>
            <person name="Jarju S."/>
            <person name="Secka A."/>
            <person name="Antonio M."/>
            <person name="Oren A."/>
            <person name="Chaudhuri R.R."/>
            <person name="La Ragione R."/>
            <person name="Hildebrand F."/>
            <person name="Pallen M.J."/>
        </authorList>
    </citation>
    <scope>NUCLEOTIDE SEQUENCE</scope>
    <source>
        <strain evidence="5">11167</strain>
    </source>
</reference>
<dbReference type="InterPro" id="IPR011611">
    <property type="entry name" value="PfkB_dom"/>
</dbReference>